<dbReference type="OrthoDB" id="9778331at2"/>
<dbReference type="InterPro" id="IPR023090">
    <property type="entry name" value="UPF0702_alpha/beta_dom_sf"/>
</dbReference>
<evidence type="ECO:0000256" key="4">
    <source>
        <dbReference type="ARBA" id="ARBA00022692"/>
    </source>
</evidence>
<evidence type="ECO:0000256" key="5">
    <source>
        <dbReference type="ARBA" id="ARBA00022989"/>
    </source>
</evidence>
<proteinExistence type="inferred from homology"/>
<evidence type="ECO:0000256" key="1">
    <source>
        <dbReference type="ARBA" id="ARBA00004651"/>
    </source>
</evidence>
<dbReference type="InterPro" id="IPR007353">
    <property type="entry name" value="DUF421"/>
</dbReference>
<dbReference type="AlphaFoldDB" id="B1MVK5"/>
<dbReference type="Pfam" id="PF04239">
    <property type="entry name" value="DUF421"/>
    <property type="match status" value="1"/>
</dbReference>
<dbReference type="Gene3D" id="3.30.240.20">
    <property type="entry name" value="bsu07140 like domains"/>
    <property type="match status" value="2"/>
</dbReference>
<reference evidence="10 11" key="1">
    <citation type="journal article" date="2008" name="J. Bacteriol.">
        <title>Complete genome sequence of Leuconostoc citreum KM20.</title>
        <authorList>
            <person name="Kim J.F."/>
            <person name="Jeong H."/>
            <person name="Lee J.-S."/>
            <person name="Choi S.-H."/>
            <person name="Ha M."/>
            <person name="Hur C.-G."/>
            <person name="Kim J.-S."/>
            <person name="Lee S."/>
            <person name="Park H.-S."/>
            <person name="Park Y.-H."/>
            <person name="Oh T.K."/>
        </authorList>
    </citation>
    <scope>NUCLEOTIDE SEQUENCE [LARGE SCALE GENOMIC DNA]</scope>
    <source>
        <strain evidence="10 11">KM20</strain>
    </source>
</reference>
<dbReference type="EMBL" id="DQ489736">
    <property type="protein sequence ID" value="ACA83259.1"/>
    <property type="molecule type" value="Genomic_DNA"/>
</dbReference>
<evidence type="ECO:0000256" key="2">
    <source>
        <dbReference type="ARBA" id="ARBA00006448"/>
    </source>
</evidence>
<evidence type="ECO:0000256" key="7">
    <source>
        <dbReference type="SAM" id="Phobius"/>
    </source>
</evidence>
<keyword evidence="3" id="KW-1003">Cell membrane</keyword>
<evidence type="ECO:0000313" key="11">
    <source>
        <dbReference type="Proteomes" id="UP000002166"/>
    </source>
</evidence>
<keyword evidence="11" id="KW-1185">Reference proteome</keyword>
<evidence type="ECO:0000313" key="10">
    <source>
        <dbReference type="EMBL" id="ACA83259.1"/>
    </source>
</evidence>
<feature type="domain" description="YetF C-terminal" evidence="8">
    <location>
        <begin position="81"/>
        <end position="199"/>
    </location>
</feature>
<evidence type="ECO:0000259" key="9">
    <source>
        <dbReference type="Pfam" id="PF20730"/>
    </source>
</evidence>
<accession>B1MVK5</accession>
<feature type="domain" description="YetF-like N-terminal transmembrane" evidence="9">
    <location>
        <begin position="4"/>
        <end position="78"/>
    </location>
</feature>
<sequence length="214" mass="24102">MTTYFPILIKLAIGLLALIIQINIMGKGNLAPTSALDQVQNYVLGGIIGAVIYSDTITIFQFTIVLIIWTMLVMSLKFAKQHNNLVKKLIDGQPRVVIERGQVRVDNVLRASMTADELMFKLRTQGIYKIADVKRAILEQNGQLTVIEFGDDSIKYPIIYDGQINVDVLEMVDKTEDWLNDQVKAQGYQHIGDIFIGEFIDGEVRLVAYHKTQS</sequence>
<gene>
    <name evidence="10" type="ordered locus">LCK_01435</name>
</gene>
<evidence type="ECO:0000256" key="3">
    <source>
        <dbReference type="ARBA" id="ARBA00022475"/>
    </source>
</evidence>
<feature type="transmembrane region" description="Helical" evidence="7">
    <location>
        <begin position="46"/>
        <end position="72"/>
    </location>
</feature>
<dbReference type="PANTHER" id="PTHR34582:SF6">
    <property type="entry name" value="UPF0702 TRANSMEMBRANE PROTEIN YCAP"/>
    <property type="match status" value="1"/>
</dbReference>
<evidence type="ECO:0000259" key="8">
    <source>
        <dbReference type="Pfam" id="PF04239"/>
    </source>
</evidence>
<dbReference type="RefSeq" id="WP_004905436.1">
    <property type="nucleotide sequence ID" value="NC_010471.1"/>
</dbReference>
<dbReference type="eggNOG" id="COG2323">
    <property type="taxonomic scope" value="Bacteria"/>
</dbReference>
<protein>
    <submittedName>
        <fullName evidence="10">Predicted membrane protein</fullName>
    </submittedName>
</protein>
<evidence type="ECO:0000256" key="6">
    <source>
        <dbReference type="ARBA" id="ARBA00023136"/>
    </source>
</evidence>
<organism evidence="10 11">
    <name type="scientific">Leuconostoc citreum (strain KM20)</name>
    <dbReference type="NCBI Taxonomy" id="349519"/>
    <lineage>
        <taxon>Bacteria</taxon>
        <taxon>Bacillati</taxon>
        <taxon>Bacillota</taxon>
        <taxon>Bacilli</taxon>
        <taxon>Lactobacillales</taxon>
        <taxon>Lactobacillaceae</taxon>
        <taxon>Leuconostoc</taxon>
    </lineage>
</organism>
<dbReference type="GeneID" id="61101533"/>
<dbReference type="HOGENOM" id="CLU_077149_4_0_9"/>
<dbReference type="GO" id="GO:0005886">
    <property type="term" value="C:plasma membrane"/>
    <property type="evidence" value="ECO:0007669"/>
    <property type="project" value="UniProtKB-SubCell"/>
</dbReference>
<keyword evidence="5 7" id="KW-1133">Transmembrane helix</keyword>
<comment type="similarity">
    <text evidence="2">Belongs to the UPF0702 family.</text>
</comment>
<feature type="transmembrane region" description="Helical" evidence="7">
    <location>
        <begin position="7"/>
        <end position="26"/>
    </location>
</feature>
<keyword evidence="6 7" id="KW-0472">Membrane</keyword>
<name>B1MVK5_LEUCK</name>
<dbReference type="STRING" id="349519.LCK_01435"/>
<dbReference type="KEGG" id="lci:LCK_01435"/>
<comment type="subcellular location">
    <subcellularLocation>
        <location evidence="1">Cell membrane</location>
        <topology evidence="1">Multi-pass membrane protein</topology>
    </subcellularLocation>
</comment>
<dbReference type="Pfam" id="PF20730">
    <property type="entry name" value="YetF_N"/>
    <property type="match status" value="1"/>
</dbReference>
<dbReference type="Proteomes" id="UP000002166">
    <property type="component" value="Chromosome"/>
</dbReference>
<dbReference type="InterPro" id="IPR048454">
    <property type="entry name" value="YetF_N"/>
</dbReference>
<keyword evidence="4 7" id="KW-0812">Transmembrane</keyword>
<dbReference type="PANTHER" id="PTHR34582">
    <property type="entry name" value="UPF0702 TRANSMEMBRANE PROTEIN YCAP"/>
    <property type="match status" value="1"/>
</dbReference>